<protein>
    <submittedName>
        <fullName evidence="1">Uncharacterized protein</fullName>
    </submittedName>
</protein>
<reference evidence="1 2" key="1">
    <citation type="submission" date="2015-01" db="EMBL/GenBank/DDBJ databases">
        <title>Evolution of Trichinella species and genotypes.</title>
        <authorList>
            <person name="Korhonen P.K."/>
            <person name="Edoardo P."/>
            <person name="Giuseppe L.R."/>
            <person name="Gasser R.B."/>
        </authorList>
    </citation>
    <scope>NUCLEOTIDE SEQUENCE [LARGE SCALE GENOMIC DNA]</scope>
    <source>
        <strain evidence="1">ISS470</strain>
    </source>
</reference>
<comment type="caution">
    <text evidence="1">The sequence shown here is derived from an EMBL/GenBank/DDBJ whole genome shotgun (WGS) entry which is preliminary data.</text>
</comment>
<dbReference type="Proteomes" id="UP000054995">
    <property type="component" value="Unassembled WGS sequence"/>
</dbReference>
<sequence length="75" mass="8462">MLKQPVTPGLTSSGRILTIRTGRPLKVANTSRCRKKLHPSYCKTEKNIKWILKTLLFVCFAAKAHEGLARIEKVN</sequence>
<accession>A0A0V1FEF5</accession>
<name>A0A0V1FEF5_TRIPS</name>
<keyword evidence="2" id="KW-1185">Reference proteome</keyword>
<dbReference type="AlphaFoldDB" id="A0A0V1FEF5"/>
<dbReference type="EMBL" id="JYDT01000114">
    <property type="protein sequence ID" value="KRY84409.1"/>
    <property type="molecule type" value="Genomic_DNA"/>
</dbReference>
<gene>
    <name evidence="1" type="ORF">T4D_853</name>
</gene>
<organism evidence="1 2">
    <name type="scientific">Trichinella pseudospiralis</name>
    <name type="common">Parasitic roundworm</name>
    <dbReference type="NCBI Taxonomy" id="6337"/>
    <lineage>
        <taxon>Eukaryota</taxon>
        <taxon>Metazoa</taxon>
        <taxon>Ecdysozoa</taxon>
        <taxon>Nematoda</taxon>
        <taxon>Enoplea</taxon>
        <taxon>Dorylaimia</taxon>
        <taxon>Trichinellida</taxon>
        <taxon>Trichinellidae</taxon>
        <taxon>Trichinella</taxon>
    </lineage>
</organism>
<evidence type="ECO:0000313" key="2">
    <source>
        <dbReference type="Proteomes" id="UP000054995"/>
    </source>
</evidence>
<evidence type="ECO:0000313" key="1">
    <source>
        <dbReference type="EMBL" id="KRY84409.1"/>
    </source>
</evidence>
<proteinExistence type="predicted"/>